<proteinExistence type="predicted"/>
<dbReference type="PROSITE" id="PS50011">
    <property type="entry name" value="PROTEIN_KINASE_DOM"/>
    <property type="match status" value="1"/>
</dbReference>
<feature type="transmembrane region" description="Helical" evidence="2">
    <location>
        <begin position="582"/>
        <end position="605"/>
    </location>
</feature>
<dbReference type="OrthoDB" id="5986190at2759"/>
<sequence>MLTSDMNRFTESCNQADKFPRNLVQHETYEHNLLTYYDRLDEREEELFSEEPEAFLDLLEYDGATRKRKSVVTHNTKELKDHIHISKANCRFVFLHAPNSRARLYTSRKLLTYILTYYQVMPSFLDFIFPFGRQEHARDMYFSGFREESNLRSAHGGMKLPELGRSGREVRMSYNLKSMEPSGQTHMPWSLRQVAIYHSLDVETGKEFWVVVKGDELIKERIEDIIDFKGGLVDSTNRTPAEDGFAASLATHLIISDWCSENWRWYLSDLEESLRAKTGRTLAVVVEVPEISKVSKSVTWSEKSSSPVEKRPSRSFSNLVGKSFSRASTKIEEDLTLEPESTLTLSPPPPPPPPASPSRSNTKAGQTTPEKTASFSFNSLQQIQHVEDKANEVALILGSDISVLAKLQDHYEVIGRSSLFQEKCGYELEMFQKRMSGIINDLRMQESRTAALLRLLADRKSLLYGILQYQSMETSKVLATRAQESTENMEAMTEDMHTLALRTKQETVSMRIITLVTLFFLPGTFISVSHFELSRHVNGLSLMPSLTTQLGEQTIMSTDIVKFETDDRGISQKVFHLDALQLFMMIALPLMLSTFAAWYGVYWWIDRKEEMKRSSELAGSEKRQLIGRISAFEESHGIRSRFVEGVTEPPLATLRAASPTWYSTSTHPHLTVPPPGSPVSPVSLQLAPSLTLRSKALAQPQPILAIPSPLPIPLIREFPTSLFSSLVITACPRGHCITKYSRILLTTPIGSWSSPHHILPYWEPSGGNGRNDGPVGTHQRAQLSAAGPYGWPPIHIRTASYFAKEPHQIDECAAFTPISAVTSHLEEDGRLEDILDALFQPDGGPEADILLPNYVAIFCILIEIGKGTAIEHFVRQGLNDKHLPFDPQHAPADFPPDTSDGTFYQRFCEMQWRFCVPDFERGVERVFHNRSLLPIVKKRAVAEGGSAKLFEIEVHSSYNKLRPESCAKDDPIADVFAVKTYYTPDAERYYKTEVEAFRKLKRSQPHNPHLISFFGSYIHSGTYNIILEFADQGSLEQYFQTIDPPSKIEDISKLWASLFGIIKGIDSIHNVELAKPNAGFGILNGYHQDIKPRNILVFSNNSSSPYEFTFKLADLGLSHFQQTVDGETTAPAADSYGTSTYGAPECHRSDDFWDHSPLRVKQDVDIWSIGCVYSEVAVWMARSSSGLKEYRKLRLDTTVSTRIGDAFHDGQKVLDAVSRTHTELLPELRIADCVTPGVLQIIDEGMLLPPGVRLDTRQLWARLESKLPHSEGFIHAGSRSVPLVALQASSQRPQSTRESIKFPTPYSSPTPPPPPGPRPHYPRITGGRRMTDPKFGSGNANFQPYYPRKTPTLPYPRASSPEMLPISEYEGHKGKRADENSSFSGEALTEEPRGYSTPPSRTSSQFRGPLEVLVPPFFGAHGQPPISSPATIEKSVPQHAEDPFVQQSVDDAARSIEAVTYAGNSNGQGETDRPGLMDHYHSSPTPTTLDGPRNRGGEWENMSKRPTSHNPQVNQRPQVNKRPHSLPASQLPPSVTGSSHELDNKSNCLSNKRSPLHGSHQRKKPRRSSNFPHLALATAIQWRMDKKESENWMNKFRKREVPRLPGDWLMHKCHKRDHVFIIDDASSMKNHWDEMSILFGVLAYIVKKSDDDGIDLYFSMSETRHHHPDTKKLIEVVNRRKSHLEGHSSINVRLQHVLGEYNTKLRNQIALRRSGNPHIPFRDIKPLSVYVFTDGVWTPRTDPQPAIESIVGSLEELNANPGQVGIQFISFGQDPKPLERLERLDKGLKLKRDIVDHCPSNEGLWKMIFGAIDPEFDEADDSDSDQGPSNNKEFE</sequence>
<feature type="region of interest" description="Disordered" evidence="1">
    <location>
        <begin position="1461"/>
        <end position="1573"/>
    </location>
</feature>
<accession>A0A9N9PMM6</accession>
<dbReference type="InterPro" id="IPR058257">
    <property type="entry name" value="CorA-like_dom"/>
</dbReference>
<evidence type="ECO:0000313" key="4">
    <source>
        <dbReference type="EMBL" id="CAG8952521.1"/>
    </source>
</evidence>
<reference evidence="4" key="1">
    <citation type="submission" date="2021-07" db="EMBL/GenBank/DDBJ databases">
        <authorList>
            <person name="Durling M."/>
        </authorList>
    </citation>
    <scope>NUCLEOTIDE SEQUENCE</scope>
</reference>
<name>A0A9N9PMM6_9HELO</name>
<feature type="compositionally biased region" description="Polar residues" evidence="1">
    <location>
        <begin position="1527"/>
        <end position="1553"/>
    </location>
</feature>
<dbReference type="InterPro" id="IPR011009">
    <property type="entry name" value="Kinase-like_dom_sf"/>
</dbReference>
<feature type="compositionally biased region" description="Polar residues" evidence="1">
    <location>
        <begin position="359"/>
        <end position="371"/>
    </location>
</feature>
<feature type="compositionally biased region" description="Basic and acidic residues" evidence="1">
    <location>
        <begin position="1369"/>
        <end position="1379"/>
    </location>
</feature>
<feature type="compositionally biased region" description="Polar residues" evidence="1">
    <location>
        <begin position="1504"/>
        <end position="1518"/>
    </location>
</feature>
<dbReference type="Gene3D" id="1.10.510.10">
    <property type="entry name" value="Transferase(Phosphotransferase) domain 1"/>
    <property type="match status" value="1"/>
</dbReference>
<dbReference type="InterPro" id="IPR000719">
    <property type="entry name" value="Prot_kinase_dom"/>
</dbReference>
<feature type="compositionally biased region" description="Basic and acidic residues" evidence="1">
    <location>
        <begin position="1470"/>
        <end position="1481"/>
    </location>
</feature>
<dbReference type="PANTHER" id="PTHR34706">
    <property type="entry name" value="SLR1338 PROTEIN"/>
    <property type="match status" value="1"/>
</dbReference>
<feature type="region of interest" description="Disordered" evidence="1">
    <location>
        <begin position="337"/>
        <end position="371"/>
    </location>
</feature>
<evidence type="ECO:0000313" key="5">
    <source>
        <dbReference type="Proteomes" id="UP000696280"/>
    </source>
</evidence>
<feature type="compositionally biased region" description="Acidic residues" evidence="1">
    <location>
        <begin position="1815"/>
        <end position="1824"/>
    </location>
</feature>
<keyword evidence="5" id="KW-1185">Reference proteome</keyword>
<dbReference type="SUPFAM" id="SSF56112">
    <property type="entry name" value="Protein kinase-like (PK-like)"/>
    <property type="match status" value="1"/>
</dbReference>
<protein>
    <recommendedName>
        <fullName evidence="3">Protein kinase domain-containing protein</fullName>
    </recommendedName>
</protein>
<evidence type="ECO:0000259" key="3">
    <source>
        <dbReference type="PROSITE" id="PS50011"/>
    </source>
</evidence>
<feature type="compositionally biased region" description="Basic and acidic residues" evidence="1">
    <location>
        <begin position="1492"/>
        <end position="1503"/>
    </location>
</feature>
<dbReference type="PANTHER" id="PTHR34706:SF1">
    <property type="entry name" value="VWFA DOMAIN-CONTAINING PROTEIN"/>
    <property type="match status" value="1"/>
</dbReference>
<dbReference type="CDD" id="cd00180">
    <property type="entry name" value="PKc"/>
    <property type="match status" value="1"/>
</dbReference>
<keyword evidence="2" id="KW-1133">Transmembrane helix</keyword>
<evidence type="ECO:0000256" key="1">
    <source>
        <dbReference type="SAM" id="MobiDB-lite"/>
    </source>
</evidence>
<feature type="compositionally biased region" description="Pro residues" evidence="1">
    <location>
        <begin position="1306"/>
        <end position="1319"/>
    </location>
</feature>
<feature type="compositionally biased region" description="Polar residues" evidence="1">
    <location>
        <begin position="1287"/>
        <end position="1297"/>
    </location>
</feature>
<feature type="region of interest" description="Disordered" evidence="1">
    <location>
        <begin position="1815"/>
        <end position="1835"/>
    </location>
</feature>
<comment type="caution">
    <text evidence="4">The sequence shown here is derived from an EMBL/GenBank/DDBJ whole genome shotgun (WGS) entry which is preliminary data.</text>
</comment>
<evidence type="ECO:0000256" key="2">
    <source>
        <dbReference type="SAM" id="Phobius"/>
    </source>
</evidence>
<feature type="region of interest" description="Disordered" evidence="1">
    <location>
        <begin position="1287"/>
        <end position="1406"/>
    </location>
</feature>
<feature type="compositionally biased region" description="Polar residues" evidence="1">
    <location>
        <begin position="1825"/>
        <end position="1835"/>
    </location>
</feature>
<feature type="compositionally biased region" description="Polar residues" evidence="1">
    <location>
        <begin position="1397"/>
        <end position="1406"/>
    </location>
</feature>
<dbReference type="Proteomes" id="UP000696280">
    <property type="component" value="Unassembled WGS sequence"/>
</dbReference>
<dbReference type="SMART" id="SM00220">
    <property type="entry name" value="S_TKc"/>
    <property type="match status" value="1"/>
</dbReference>
<keyword evidence="2" id="KW-0812">Transmembrane</keyword>
<feature type="transmembrane region" description="Helical" evidence="2">
    <location>
        <begin position="512"/>
        <end position="533"/>
    </location>
</feature>
<organism evidence="4 5">
    <name type="scientific">Hymenoscyphus fraxineus</name>
    <dbReference type="NCBI Taxonomy" id="746836"/>
    <lineage>
        <taxon>Eukaryota</taxon>
        <taxon>Fungi</taxon>
        <taxon>Dikarya</taxon>
        <taxon>Ascomycota</taxon>
        <taxon>Pezizomycotina</taxon>
        <taxon>Leotiomycetes</taxon>
        <taxon>Helotiales</taxon>
        <taxon>Helotiaceae</taxon>
        <taxon>Hymenoscyphus</taxon>
    </lineage>
</organism>
<dbReference type="GO" id="GO:0004672">
    <property type="term" value="F:protein kinase activity"/>
    <property type="evidence" value="ECO:0007669"/>
    <property type="project" value="InterPro"/>
</dbReference>
<dbReference type="EMBL" id="CAJVRL010000046">
    <property type="protein sequence ID" value="CAG8952521.1"/>
    <property type="molecule type" value="Genomic_DNA"/>
</dbReference>
<keyword evidence="2" id="KW-0472">Membrane</keyword>
<feature type="compositionally biased region" description="Pro residues" evidence="1">
    <location>
        <begin position="346"/>
        <end position="356"/>
    </location>
</feature>
<dbReference type="Pfam" id="PF00069">
    <property type="entry name" value="Pkinase"/>
    <property type="match status" value="1"/>
</dbReference>
<dbReference type="GO" id="GO:0005524">
    <property type="term" value="F:ATP binding"/>
    <property type="evidence" value="ECO:0007669"/>
    <property type="project" value="InterPro"/>
</dbReference>
<feature type="domain" description="Protein kinase" evidence="3">
    <location>
        <begin position="935"/>
        <end position="1274"/>
    </location>
</feature>
<gene>
    <name evidence="4" type="ORF">HYFRA_00009625</name>
</gene>
<dbReference type="Pfam" id="PF26616">
    <property type="entry name" value="CorA-like"/>
    <property type="match status" value="1"/>
</dbReference>